<evidence type="ECO:0000259" key="2">
    <source>
        <dbReference type="SMART" id="SM00968"/>
    </source>
</evidence>
<dbReference type="SMART" id="SM00968">
    <property type="entry name" value="SMC_hinge"/>
    <property type="match status" value="1"/>
</dbReference>
<feature type="non-terminal residue" evidence="3">
    <location>
        <position position="405"/>
    </location>
</feature>
<accession>A0ABY2P597</accession>
<dbReference type="Pfam" id="PF06470">
    <property type="entry name" value="SMC_hinge"/>
    <property type="match status" value="1"/>
</dbReference>
<dbReference type="EMBL" id="SRZK01000719">
    <property type="protein sequence ID" value="TGY95118.1"/>
    <property type="molecule type" value="Genomic_DNA"/>
</dbReference>
<dbReference type="Proteomes" id="UP000306274">
    <property type="component" value="Unassembled WGS sequence"/>
</dbReference>
<feature type="region of interest" description="Disordered" evidence="1">
    <location>
        <begin position="96"/>
        <end position="154"/>
    </location>
</feature>
<protein>
    <submittedName>
        <fullName evidence="3">Chromosome segregation protein SMC</fullName>
    </submittedName>
</protein>
<feature type="compositionally biased region" description="Basic and acidic residues" evidence="1">
    <location>
        <begin position="385"/>
        <end position="405"/>
    </location>
</feature>
<dbReference type="Gene3D" id="1.20.1060.20">
    <property type="match status" value="1"/>
</dbReference>
<sequence>AARHEALALGLRRKDGTGALLGARDHLTGLLGPAAGLLTVRPGYEIPVAAALGAAADAVAVRDPATAAAAIRLLRARDAGRAAMLLADGVVEGVGPGHVPGQGGEQVPGAAAHLPVQSGAPGGDTEGGAPGGTEYGAHRRTETGAGAHGRTESITTLSAPAVTGLLTGPAPLLDAVRRLVRDTVVVATLEEAEALVAAHPGLTAVTGEGDVLSAHFAHGGSAGAPSLLEVQASVDEAAAELAELAVRCEELAEAQRLAGERRKESAALVEELGERRRAAEREKSGVAQQLGRLSGQARAAAGEAERMTASAARAQEALERAVEEAEELAERLLVAQEAPVEEEPDTSVRDRLAADGANARQTEMEARLQARTHEERVKGLAGRADGLDRAARAEREARARAEQRR</sequence>
<feature type="compositionally biased region" description="Gly residues" evidence="1">
    <location>
        <begin position="96"/>
        <end position="106"/>
    </location>
</feature>
<comment type="caution">
    <text evidence="3">The sequence shown here is derived from an EMBL/GenBank/DDBJ whole genome shotgun (WGS) entry which is preliminary data.</text>
</comment>
<dbReference type="InterPro" id="IPR010935">
    <property type="entry name" value="SMC_hinge"/>
</dbReference>
<feature type="non-terminal residue" evidence="3">
    <location>
        <position position="1"/>
    </location>
</feature>
<name>A0ABY2P597_9ACTN</name>
<keyword evidence="4" id="KW-1185">Reference proteome</keyword>
<evidence type="ECO:0000313" key="4">
    <source>
        <dbReference type="Proteomes" id="UP000306274"/>
    </source>
</evidence>
<reference evidence="3 4" key="1">
    <citation type="submission" date="2019-04" db="EMBL/GenBank/DDBJ databases">
        <title>Streptomyces rhizosphaericola sp. nov., an actinobacterium isolated from the wheat rhizosphere.</title>
        <authorList>
            <person name="Vargas Hoyos H.A."/>
            <person name="Santos S.N."/>
            <person name="Genuario D.B."/>
            <person name="Melo I.S."/>
            <person name="Da Silva L.J."/>
            <person name="Da Silva F.S.P."/>
            <person name="Zucchi T.D."/>
        </authorList>
    </citation>
    <scope>NUCLEOTIDE SEQUENCE [LARGE SCALE GENOMIC DNA]</scope>
    <source>
        <strain evidence="3 4">1AS2c</strain>
    </source>
</reference>
<feature type="compositionally biased region" description="Basic and acidic residues" evidence="1">
    <location>
        <begin position="362"/>
        <end position="378"/>
    </location>
</feature>
<organism evidence="3 4">
    <name type="scientific">Streptomyces rhizosphaericola</name>
    <dbReference type="NCBI Taxonomy" id="2564098"/>
    <lineage>
        <taxon>Bacteria</taxon>
        <taxon>Bacillati</taxon>
        <taxon>Actinomycetota</taxon>
        <taxon>Actinomycetes</taxon>
        <taxon>Kitasatosporales</taxon>
        <taxon>Streptomycetaceae</taxon>
        <taxon>Streptomyces</taxon>
    </lineage>
</organism>
<evidence type="ECO:0000313" key="3">
    <source>
        <dbReference type="EMBL" id="TGY95118.1"/>
    </source>
</evidence>
<dbReference type="SUPFAM" id="SSF75553">
    <property type="entry name" value="Smc hinge domain"/>
    <property type="match status" value="1"/>
</dbReference>
<gene>
    <name evidence="3" type="ORF">E5Z02_33045</name>
</gene>
<dbReference type="InterPro" id="IPR036277">
    <property type="entry name" value="SMC_hinge_sf"/>
</dbReference>
<feature type="region of interest" description="Disordered" evidence="1">
    <location>
        <begin position="335"/>
        <end position="405"/>
    </location>
</feature>
<feature type="domain" description="SMC hinge" evidence="2">
    <location>
        <begin position="28"/>
        <end position="196"/>
    </location>
</feature>
<evidence type="ECO:0000256" key="1">
    <source>
        <dbReference type="SAM" id="MobiDB-lite"/>
    </source>
</evidence>
<proteinExistence type="predicted"/>
<feature type="compositionally biased region" description="Gly residues" evidence="1">
    <location>
        <begin position="120"/>
        <end position="134"/>
    </location>
</feature>